<proteinExistence type="predicted"/>
<dbReference type="PANTHER" id="PTHR46825">
    <property type="entry name" value="D-ALANYL-D-ALANINE-CARBOXYPEPTIDASE/ENDOPEPTIDASE AMPH"/>
    <property type="match status" value="1"/>
</dbReference>
<feature type="chain" id="PRO_5036972032" evidence="1">
    <location>
        <begin position="20"/>
        <end position="312"/>
    </location>
</feature>
<gene>
    <name evidence="3" type="ORF">KDD17_03340</name>
</gene>
<sequence>MIRYLLAALQALTASAALSDTPQALADAARAWAEDYDVPGLAIAVTERGVVQPTDADSTRRVDMASLSKAITAVCAGTLIDEGMWSARTTSAAVLGFGHEGITVADLITHSAGLMPDSTQRLTPLWMTSAAPRKRIVTEVALNRARDGAGRYQYNNENYAILGEMIETALATPYEDACRLRALDPAGVRDARAAPVMGGMLPWGGWAMSPADYARFHAHWFGPKGRYASGGAISIDVGGGARYGMGMFFRSVQDHVNHWHFGAWCLPGRVEAGSYAVQWQNRWGAVVTYDACVEWDAMRALDAALVAVVYPQ</sequence>
<dbReference type="EMBL" id="CP073581">
    <property type="protein sequence ID" value="QUJ77079.1"/>
    <property type="molecule type" value="Genomic_DNA"/>
</dbReference>
<dbReference type="SUPFAM" id="SSF56601">
    <property type="entry name" value="beta-lactamase/transpeptidase-like"/>
    <property type="match status" value="1"/>
</dbReference>
<dbReference type="Pfam" id="PF00144">
    <property type="entry name" value="Beta-lactamase"/>
    <property type="match status" value="1"/>
</dbReference>
<reference evidence="3" key="1">
    <citation type="submission" date="2021-04" db="EMBL/GenBank/DDBJ databases">
        <title>Complete genome sequence for Sulfitobacter sp. strain JK7-1.</title>
        <authorList>
            <person name="Park S.-J."/>
        </authorList>
    </citation>
    <scope>NUCLEOTIDE SEQUENCE</scope>
    <source>
        <strain evidence="3">JK7-1</strain>
    </source>
</reference>
<protein>
    <submittedName>
        <fullName evidence="3">Beta-lactamase family protein</fullName>
    </submittedName>
</protein>
<dbReference type="InterPro" id="IPR050491">
    <property type="entry name" value="AmpC-like"/>
</dbReference>
<evidence type="ECO:0000313" key="4">
    <source>
        <dbReference type="Proteomes" id="UP000683291"/>
    </source>
</evidence>
<dbReference type="Gene3D" id="3.40.710.10">
    <property type="entry name" value="DD-peptidase/beta-lactamase superfamily"/>
    <property type="match status" value="1"/>
</dbReference>
<feature type="signal peptide" evidence="1">
    <location>
        <begin position="1"/>
        <end position="19"/>
    </location>
</feature>
<name>A0A975JEM2_9RHOB</name>
<dbReference type="RefSeq" id="WP_212705274.1">
    <property type="nucleotide sequence ID" value="NZ_CP073581.1"/>
</dbReference>
<evidence type="ECO:0000256" key="1">
    <source>
        <dbReference type="SAM" id="SignalP"/>
    </source>
</evidence>
<evidence type="ECO:0000259" key="2">
    <source>
        <dbReference type="Pfam" id="PF00144"/>
    </source>
</evidence>
<keyword evidence="4" id="KW-1185">Reference proteome</keyword>
<dbReference type="Proteomes" id="UP000683291">
    <property type="component" value="Chromosome 1"/>
</dbReference>
<feature type="domain" description="Beta-lactamase-related" evidence="2">
    <location>
        <begin position="29"/>
        <end position="217"/>
    </location>
</feature>
<dbReference type="KEGG" id="sual:KDD17_03340"/>
<keyword evidence="1" id="KW-0732">Signal</keyword>
<dbReference type="InterPro" id="IPR001466">
    <property type="entry name" value="Beta-lactam-related"/>
</dbReference>
<accession>A0A975JEM2</accession>
<dbReference type="AlphaFoldDB" id="A0A975JEM2"/>
<organism evidence="3 4">
    <name type="scientific">Sulfitobacter albidus</name>
    <dbReference type="NCBI Taxonomy" id="2829501"/>
    <lineage>
        <taxon>Bacteria</taxon>
        <taxon>Pseudomonadati</taxon>
        <taxon>Pseudomonadota</taxon>
        <taxon>Alphaproteobacteria</taxon>
        <taxon>Rhodobacterales</taxon>
        <taxon>Roseobacteraceae</taxon>
        <taxon>Sulfitobacter</taxon>
    </lineage>
</organism>
<evidence type="ECO:0000313" key="3">
    <source>
        <dbReference type="EMBL" id="QUJ77079.1"/>
    </source>
</evidence>
<dbReference type="PANTHER" id="PTHR46825:SF15">
    <property type="entry name" value="BETA-LACTAMASE-RELATED DOMAIN-CONTAINING PROTEIN"/>
    <property type="match status" value="1"/>
</dbReference>
<dbReference type="InterPro" id="IPR012338">
    <property type="entry name" value="Beta-lactam/transpept-like"/>
</dbReference>